<dbReference type="InterPro" id="IPR013324">
    <property type="entry name" value="RNA_pol_sigma_r3/r4-like"/>
</dbReference>
<dbReference type="SUPFAM" id="SSF88659">
    <property type="entry name" value="Sigma3 and sigma4 domains of RNA polymerase sigma factors"/>
    <property type="match status" value="1"/>
</dbReference>
<sequence length="212" mass="24276">MLIAELTIEHPILGVVLQRVPGIELEWEETYERDDGRTQMLAWIESEDFDAVAEAIEVDSTVRNPDVLTQVDDRRLYRVEFSELGKETDLMPEFLEVGSGLESVVATEEGWTIRARYPNRAALSHIYKFCQNHDIPVSIDNVYDRQTWTEQGVTTLSEPQRQIMREAIECGYLSIPRECSLAELGERLDISESAASERFRRAARNLAEKTVI</sequence>
<dbReference type="Proteomes" id="UP000069906">
    <property type="component" value="Chromosome"/>
</dbReference>
<feature type="domain" description="Bacterioopsin transcriptional activator GAF and HTH associated" evidence="4">
    <location>
        <begin position="19"/>
        <end position="132"/>
    </location>
</feature>
<dbReference type="Pfam" id="PF15915">
    <property type="entry name" value="BAT"/>
    <property type="match status" value="1"/>
</dbReference>
<keyword evidence="1" id="KW-0805">Transcription regulation</keyword>
<dbReference type="InterPro" id="IPR031803">
    <property type="entry name" value="BAT_GAF/HTH-assoc"/>
</dbReference>
<dbReference type="KEGG" id="hsu:HLASF_1081"/>
<feature type="domain" description="HTH bat-type" evidence="3">
    <location>
        <begin position="156"/>
        <end position="207"/>
    </location>
</feature>
<evidence type="ECO:0000313" key="5">
    <source>
        <dbReference type="EMBL" id="AKH97569.1"/>
    </source>
</evidence>
<evidence type="ECO:0000313" key="8">
    <source>
        <dbReference type="Proteomes" id="UP000069906"/>
    </source>
</evidence>
<dbReference type="Proteomes" id="UP000060390">
    <property type="component" value="Chromosome"/>
</dbReference>
<dbReference type="EMBL" id="CP011564">
    <property type="protein sequence ID" value="ALG81965.1"/>
    <property type="molecule type" value="Genomic_DNA"/>
</dbReference>
<gene>
    <name evidence="6" type="ORF">HLASA_1070</name>
    <name evidence="5" type="ORF">HLASF_1081</name>
</gene>
<accession>A0A0F7PD46</accession>
<dbReference type="AlphaFoldDB" id="A0A0F7PD46"/>
<evidence type="ECO:0000259" key="4">
    <source>
        <dbReference type="Pfam" id="PF15915"/>
    </source>
</evidence>
<reference evidence="7" key="2">
    <citation type="submission" date="2015-05" db="EMBL/GenBank/DDBJ databases">
        <title>Complete genome sequence of Halanaeroarchaeum sulfurireducens type strain M27-SA2, a sulfate-reducer haloarchaeon from marine anoxic lake Medee.</title>
        <authorList>
            <person name="Messina E."/>
            <person name="Kublanov I.V."/>
            <person name="Toshchakov S."/>
            <person name="Arcadi E."/>
            <person name="La Spada G."/>
            <person name="La Cono V."/>
            <person name="Yakimov M.M."/>
        </authorList>
    </citation>
    <scope>NUCLEOTIDE SEQUENCE [LARGE SCALE GENOMIC DNA]</scope>
    <source>
        <strain evidence="7">M27-SA2</strain>
    </source>
</reference>
<proteinExistence type="predicted"/>
<keyword evidence="2" id="KW-0804">Transcription</keyword>
<dbReference type="InterPro" id="IPR007050">
    <property type="entry name" value="HTH_bacterioopsin"/>
</dbReference>
<organism evidence="5 8">
    <name type="scientific">Halanaeroarchaeum sulfurireducens</name>
    <dbReference type="NCBI Taxonomy" id="1604004"/>
    <lineage>
        <taxon>Archaea</taxon>
        <taxon>Methanobacteriati</taxon>
        <taxon>Methanobacteriota</taxon>
        <taxon>Stenosarchaea group</taxon>
        <taxon>Halobacteria</taxon>
        <taxon>Halobacteriales</taxon>
        <taxon>Halobacteriaceae</taxon>
        <taxon>Halanaeroarchaeum</taxon>
    </lineage>
</organism>
<reference evidence="5 8" key="1">
    <citation type="journal article" date="2015" name="ISME J.">
        <title>Elemental sulfur and acetate can support life of a novel strictly anaerobic haloarchaeon.</title>
        <authorList>
            <person name="Sorokin D.Y."/>
            <person name="Kublanov I.V."/>
            <person name="Gavrilov S.N."/>
            <person name="Rojo D."/>
            <person name="Roman P."/>
            <person name="Golyshin P.N."/>
            <person name="Slepak V.Z."/>
            <person name="Smedile F."/>
            <person name="Ferrer M."/>
            <person name="Messina E."/>
            <person name="La Cono V."/>
            <person name="Yakimov M.M."/>
        </authorList>
    </citation>
    <scope>NUCLEOTIDE SEQUENCE [LARGE SCALE GENOMIC DNA]</scope>
    <source>
        <strain evidence="5 8">HSR2</strain>
    </source>
</reference>
<evidence type="ECO:0000256" key="1">
    <source>
        <dbReference type="ARBA" id="ARBA00023015"/>
    </source>
</evidence>
<evidence type="ECO:0000259" key="3">
    <source>
        <dbReference type="Pfam" id="PF04967"/>
    </source>
</evidence>
<dbReference type="PANTHER" id="PTHR34236:SF1">
    <property type="entry name" value="DIMETHYL SULFOXIDE REDUCTASE TRANSCRIPTIONAL ACTIVATOR"/>
    <property type="match status" value="1"/>
</dbReference>
<name>A0A0F7PD46_9EURY</name>
<reference evidence="6 7" key="3">
    <citation type="journal article" date="2016" name="Stand. Genomic Sci.">
        <title>Complete genome sequence of 'Halanaeroarchaeum sulfurireducens' M27-SA2, a sulfur-reducing and acetate-oxidizing haloarchaeon from the deep-sea hypersaline anoxic lake Medee.</title>
        <authorList>
            <person name="Messina E."/>
            <person name="Sorokin D.Y."/>
            <person name="Kublanov I.V."/>
            <person name="Toshchakov S."/>
            <person name="Lopatina A."/>
            <person name="Arcadi E."/>
            <person name="Smedile F."/>
            <person name="La Spada G."/>
            <person name="La Cono V."/>
            <person name="Yakimov M.M."/>
        </authorList>
    </citation>
    <scope>NUCLEOTIDE SEQUENCE [LARGE SCALE GENOMIC DNA]</scope>
    <source>
        <strain evidence="6 7">M27-SA2</strain>
    </source>
</reference>
<dbReference type="GeneID" id="26010424"/>
<evidence type="ECO:0000313" key="7">
    <source>
        <dbReference type="Proteomes" id="UP000060390"/>
    </source>
</evidence>
<dbReference type="EMBL" id="CP008874">
    <property type="protein sequence ID" value="AKH97569.1"/>
    <property type="molecule type" value="Genomic_DNA"/>
</dbReference>
<dbReference type="KEGG" id="hsf:HLASA_1070"/>
<dbReference type="OrthoDB" id="202021at2157"/>
<keyword evidence="8" id="KW-1185">Reference proteome</keyword>
<dbReference type="HOGENOM" id="CLU_076274_0_0_2"/>
<protein>
    <submittedName>
        <fullName evidence="5">Bacterio-opsin activator HTH domain-containing protein</fullName>
    </submittedName>
</protein>
<dbReference type="PANTHER" id="PTHR34236">
    <property type="entry name" value="DIMETHYL SULFOXIDE REDUCTASE TRANSCRIPTIONAL ACTIVATOR"/>
    <property type="match status" value="1"/>
</dbReference>
<dbReference type="Pfam" id="PF04967">
    <property type="entry name" value="HTH_10"/>
    <property type="match status" value="1"/>
</dbReference>
<evidence type="ECO:0000313" key="6">
    <source>
        <dbReference type="EMBL" id="ALG81965.1"/>
    </source>
</evidence>
<evidence type="ECO:0000256" key="2">
    <source>
        <dbReference type="ARBA" id="ARBA00023163"/>
    </source>
</evidence>
<dbReference type="RefSeq" id="WP_050048308.1">
    <property type="nucleotide sequence ID" value="NZ_CP008874.1"/>
</dbReference>